<gene>
    <name evidence="3" type="ORF">D3878_17975</name>
</gene>
<keyword evidence="1" id="KW-0472">Membrane</keyword>
<evidence type="ECO:0000313" key="4">
    <source>
        <dbReference type="Proteomes" id="UP000266327"/>
    </source>
</evidence>
<feature type="transmembrane region" description="Helical" evidence="1">
    <location>
        <begin position="41"/>
        <end position="59"/>
    </location>
</feature>
<evidence type="ECO:0000313" key="3">
    <source>
        <dbReference type="EMBL" id="RJG03245.1"/>
    </source>
</evidence>
<protein>
    <submittedName>
        <fullName evidence="3">Tripartite tricarboxylate transporter TctB family protein</fullName>
    </submittedName>
</protein>
<dbReference type="Pfam" id="PF07331">
    <property type="entry name" value="TctB"/>
    <property type="match status" value="1"/>
</dbReference>
<dbReference type="RefSeq" id="WP_119786743.1">
    <property type="nucleotide sequence ID" value="NZ_QYUQ01000002.1"/>
</dbReference>
<organism evidence="3 4">
    <name type="scientific">Noviherbaspirillum sedimenti</name>
    <dbReference type="NCBI Taxonomy" id="2320865"/>
    <lineage>
        <taxon>Bacteria</taxon>
        <taxon>Pseudomonadati</taxon>
        <taxon>Pseudomonadota</taxon>
        <taxon>Betaproteobacteria</taxon>
        <taxon>Burkholderiales</taxon>
        <taxon>Oxalobacteraceae</taxon>
        <taxon>Noviherbaspirillum</taxon>
    </lineage>
</organism>
<keyword evidence="1" id="KW-1133">Transmembrane helix</keyword>
<sequence>MLISNQKDFFAGLMFTVVGGAFALGAREYSIGTSASMGPGYFPLMLGILLAALGIALALQSFGEPDEDEKVGAIAWQPLFFITIANLAFGILLGGLPLIGLPSMGLVLAIIALVLLASLAGEEFKLREALVLAGVLALGSWLVFIKLINLPIQLWPAFFTA</sequence>
<dbReference type="InterPro" id="IPR009936">
    <property type="entry name" value="DUF1468"/>
</dbReference>
<dbReference type="Proteomes" id="UP000266327">
    <property type="component" value="Unassembled WGS sequence"/>
</dbReference>
<keyword evidence="4" id="KW-1185">Reference proteome</keyword>
<feature type="transmembrane region" description="Helical" evidence="1">
    <location>
        <begin position="71"/>
        <end position="93"/>
    </location>
</feature>
<accession>A0A3A3G6G0</accession>
<proteinExistence type="predicted"/>
<dbReference type="AlphaFoldDB" id="A0A3A3G6G0"/>
<reference evidence="4" key="1">
    <citation type="submission" date="2018-09" db="EMBL/GenBank/DDBJ databases">
        <authorList>
            <person name="Zhu H."/>
        </authorList>
    </citation>
    <scope>NUCLEOTIDE SEQUENCE [LARGE SCALE GENOMIC DNA]</scope>
    <source>
        <strain evidence="4">K1S02-23</strain>
    </source>
</reference>
<comment type="caution">
    <text evidence="3">The sequence shown here is derived from an EMBL/GenBank/DDBJ whole genome shotgun (WGS) entry which is preliminary data.</text>
</comment>
<dbReference type="OrthoDB" id="7029611at2"/>
<evidence type="ECO:0000259" key="2">
    <source>
        <dbReference type="Pfam" id="PF07331"/>
    </source>
</evidence>
<feature type="transmembrane region" description="Helical" evidence="1">
    <location>
        <begin position="99"/>
        <end position="117"/>
    </location>
</feature>
<evidence type="ECO:0000256" key="1">
    <source>
        <dbReference type="SAM" id="Phobius"/>
    </source>
</evidence>
<keyword evidence="1" id="KW-0812">Transmembrane</keyword>
<feature type="transmembrane region" description="Helical" evidence="1">
    <location>
        <begin position="129"/>
        <end position="148"/>
    </location>
</feature>
<name>A0A3A3G6G0_9BURK</name>
<feature type="domain" description="DUF1468" evidence="2">
    <location>
        <begin position="10"/>
        <end position="151"/>
    </location>
</feature>
<dbReference type="EMBL" id="QYUQ01000002">
    <property type="protein sequence ID" value="RJG03245.1"/>
    <property type="molecule type" value="Genomic_DNA"/>
</dbReference>